<gene>
    <name evidence="3" type="primary">LOC101237647</name>
</gene>
<dbReference type="RefSeq" id="XP_065656154.1">
    <property type="nucleotide sequence ID" value="XM_065800082.1"/>
</dbReference>
<reference evidence="3" key="1">
    <citation type="submission" date="2025-08" db="UniProtKB">
        <authorList>
            <consortium name="RefSeq"/>
        </authorList>
    </citation>
    <scope>IDENTIFICATION</scope>
</reference>
<feature type="chain" id="PRO_5046299385" evidence="1">
    <location>
        <begin position="23"/>
        <end position="126"/>
    </location>
</feature>
<protein>
    <submittedName>
        <fullName evidence="3">Uncharacterized protein LOC101237647 isoform X2</fullName>
    </submittedName>
</protein>
<proteinExistence type="predicted"/>
<evidence type="ECO:0000256" key="1">
    <source>
        <dbReference type="SAM" id="SignalP"/>
    </source>
</evidence>
<accession>A0ABM4C3L8</accession>
<dbReference type="GeneID" id="101237647"/>
<keyword evidence="2" id="KW-1185">Reference proteome</keyword>
<organism evidence="2 3">
    <name type="scientific">Hydra vulgaris</name>
    <name type="common">Hydra</name>
    <name type="synonym">Hydra attenuata</name>
    <dbReference type="NCBI Taxonomy" id="6087"/>
    <lineage>
        <taxon>Eukaryota</taxon>
        <taxon>Metazoa</taxon>
        <taxon>Cnidaria</taxon>
        <taxon>Hydrozoa</taxon>
        <taxon>Hydroidolina</taxon>
        <taxon>Anthoathecata</taxon>
        <taxon>Aplanulata</taxon>
        <taxon>Hydridae</taxon>
        <taxon>Hydra</taxon>
    </lineage>
</organism>
<evidence type="ECO:0000313" key="3">
    <source>
        <dbReference type="RefSeq" id="XP_065656154.1"/>
    </source>
</evidence>
<sequence length="126" mass="14218">MHLFKMKIAVVFALFLVSFAYSSSVEEDDCLTLFSNEVCTAYKSLDEDIEVGYAYNGYEDVDFLTNVLKKKLDFLIQRGILMKIPFVGNKLHDFVAKNQDLVANVLKKGVTVLIQKLVPKLVSFVG</sequence>
<name>A0ABM4C3L8_HYDVU</name>
<evidence type="ECO:0000313" key="2">
    <source>
        <dbReference type="Proteomes" id="UP001652625"/>
    </source>
</evidence>
<keyword evidence="1" id="KW-0732">Signal</keyword>
<dbReference type="Proteomes" id="UP001652625">
    <property type="component" value="Chromosome 06"/>
</dbReference>
<feature type="signal peptide" evidence="1">
    <location>
        <begin position="1"/>
        <end position="22"/>
    </location>
</feature>